<comment type="subcellular location">
    <subcellularLocation>
        <location evidence="1">Nucleus</location>
    </subcellularLocation>
</comment>
<evidence type="ECO:0000256" key="1">
    <source>
        <dbReference type="ARBA" id="ARBA00004123"/>
    </source>
</evidence>
<accession>A0ABD3BGC9</accession>
<dbReference type="EMBL" id="JAVIJP010000092">
    <property type="protein sequence ID" value="KAL3616463.1"/>
    <property type="molecule type" value="Genomic_DNA"/>
</dbReference>
<keyword evidence="5" id="KW-0804">Transcription</keyword>
<reference evidence="9" key="1">
    <citation type="journal article" date="2024" name="IScience">
        <title>Strigolactones Initiate the Formation of Haustorium-like Structures in Castilleja.</title>
        <authorList>
            <person name="Buerger M."/>
            <person name="Peterson D."/>
            <person name="Chory J."/>
        </authorList>
    </citation>
    <scope>NUCLEOTIDE SEQUENCE [LARGE SCALE GENOMIC DNA]</scope>
</reference>
<keyword evidence="2" id="KW-0677">Repeat</keyword>
<comment type="caution">
    <text evidence="8">The sequence shown here is derived from an EMBL/GenBank/DDBJ whole genome shotgun (WGS) entry which is preliminary data.</text>
</comment>
<dbReference type="InterPro" id="IPR039218">
    <property type="entry name" value="REM_fam"/>
</dbReference>
<dbReference type="PROSITE" id="PS50863">
    <property type="entry name" value="B3"/>
    <property type="match status" value="1"/>
</dbReference>
<organism evidence="8 9">
    <name type="scientific">Castilleja foliolosa</name>
    <dbReference type="NCBI Taxonomy" id="1961234"/>
    <lineage>
        <taxon>Eukaryota</taxon>
        <taxon>Viridiplantae</taxon>
        <taxon>Streptophyta</taxon>
        <taxon>Embryophyta</taxon>
        <taxon>Tracheophyta</taxon>
        <taxon>Spermatophyta</taxon>
        <taxon>Magnoliopsida</taxon>
        <taxon>eudicotyledons</taxon>
        <taxon>Gunneridae</taxon>
        <taxon>Pentapetalae</taxon>
        <taxon>asterids</taxon>
        <taxon>lamiids</taxon>
        <taxon>Lamiales</taxon>
        <taxon>Orobanchaceae</taxon>
        <taxon>Pedicularideae</taxon>
        <taxon>Castillejinae</taxon>
        <taxon>Castilleja</taxon>
    </lineage>
</organism>
<dbReference type="SMART" id="SM01019">
    <property type="entry name" value="B3"/>
    <property type="match status" value="2"/>
</dbReference>
<dbReference type="PANTHER" id="PTHR31674">
    <property type="entry name" value="B3 DOMAIN-CONTAINING PROTEIN REM-LIKE 3-RELATED"/>
    <property type="match status" value="1"/>
</dbReference>
<evidence type="ECO:0000256" key="5">
    <source>
        <dbReference type="ARBA" id="ARBA00023163"/>
    </source>
</evidence>
<dbReference type="Proteomes" id="UP001632038">
    <property type="component" value="Unassembled WGS sequence"/>
</dbReference>
<sequence length="264" mass="30533">MSMMPKQKPSFFKVLIFDFTRKLLIPPAFARDYEENLRGENFTLRISSGQTWSVKMVKKEDDKYEFTVGWNKFAKDVGLKMGEFLVFSLVAKSKFDVSVFAVTHCQRQIEAVIKIEDDDEVEYKNLNAGGKYKQSRAPNGRASKSDHLLELQKSPLYFEVHLKKHQKSRLAITKKFCEAAGLMNKTSVDLEYLPNHRHQCVVLSYTPSHYRTDMAAGWPEFRKANGLVIGKTYSFQFRPRKNVIQVQEVKKTKLPSSSYLISRN</sequence>
<keyword evidence="4" id="KW-0238">DNA-binding</keyword>
<dbReference type="GO" id="GO:0003677">
    <property type="term" value="F:DNA binding"/>
    <property type="evidence" value="ECO:0007669"/>
    <property type="project" value="UniProtKB-KW"/>
</dbReference>
<evidence type="ECO:0000313" key="8">
    <source>
        <dbReference type="EMBL" id="KAL3616463.1"/>
    </source>
</evidence>
<proteinExistence type="predicted"/>
<dbReference type="Pfam" id="PF02362">
    <property type="entry name" value="B3"/>
    <property type="match status" value="1"/>
</dbReference>
<evidence type="ECO:0000256" key="6">
    <source>
        <dbReference type="ARBA" id="ARBA00023242"/>
    </source>
</evidence>
<keyword evidence="3" id="KW-0805">Transcription regulation</keyword>
<dbReference type="CDD" id="cd10017">
    <property type="entry name" value="B3_DNA"/>
    <property type="match status" value="1"/>
</dbReference>
<keyword evidence="9" id="KW-1185">Reference proteome</keyword>
<name>A0ABD3BGC9_9LAMI</name>
<evidence type="ECO:0000256" key="2">
    <source>
        <dbReference type="ARBA" id="ARBA00022737"/>
    </source>
</evidence>
<dbReference type="InterPro" id="IPR015300">
    <property type="entry name" value="DNA-bd_pseudobarrel_sf"/>
</dbReference>
<dbReference type="AlphaFoldDB" id="A0ABD3BGC9"/>
<feature type="domain" description="TF-B3" evidence="7">
    <location>
        <begin position="8"/>
        <end position="103"/>
    </location>
</feature>
<gene>
    <name evidence="8" type="ORF">CASFOL_039853</name>
</gene>
<dbReference type="InterPro" id="IPR003340">
    <property type="entry name" value="B3_DNA-bd"/>
</dbReference>
<dbReference type="Gene3D" id="2.40.330.10">
    <property type="entry name" value="DNA-binding pseudobarrel domain"/>
    <property type="match status" value="2"/>
</dbReference>
<evidence type="ECO:0000256" key="4">
    <source>
        <dbReference type="ARBA" id="ARBA00023125"/>
    </source>
</evidence>
<dbReference type="PANTHER" id="PTHR31674:SF62">
    <property type="entry name" value="B3 DOMAIN-CONTAINING PROTEIN REM14-RELATED"/>
    <property type="match status" value="1"/>
</dbReference>
<keyword evidence="6" id="KW-0539">Nucleus</keyword>
<protein>
    <recommendedName>
        <fullName evidence="7">TF-B3 domain-containing protein</fullName>
    </recommendedName>
</protein>
<dbReference type="SUPFAM" id="SSF101936">
    <property type="entry name" value="DNA-binding pseudobarrel domain"/>
    <property type="match status" value="2"/>
</dbReference>
<dbReference type="GO" id="GO:0005634">
    <property type="term" value="C:nucleus"/>
    <property type="evidence" value="ECO:0007669"/>
    <property type="project" value="UniProtKB-SubCell"/>
</dbReference>
<evidence type="ECO:0000256" key="3">
    <source>
        <dbReference type="ARBA" id="ARBA00023015"/>
    </source>
</evidence>
<evidence type="ECO:0000313" key="9">
    <source>
        <dbReference type="Proteomes" id="UP001632038"/>
    </source>
</evidence>
<evidence type="ECO:0000259" key="7">
    <source>
        <dbReference type="PROSITE" id="PS50863"/>
    </source>
</evidence>